<dbReference type="GO" id="GO:0016114">
    <property type="term" value="P:terpenoid biosynthetic process"/>
    <property type="evidence" value="ECO:0007669"/>
    <property type="project" value="InterPro"/>
</dbReference>
<sequence length="529" mass="60319">MAYWQVFSSSLRLEPFVLSPAADATAAGCRSTGGRRAVRPSPAIYPGLQELSSHSSMLSTDFDIQVLMERHERLTNDVKEMLQQQRWRHYQKTASGRGRKRMTTIDHLKRLCIDHYFPDEVDRDDATLSMLEELSHGGDLLDATLALRLMREAGHNISADEVLERFTDDNGNFRLDYSKDIRGLLSLQDISHMNMGEEVSLCKAKEFSSRNLKSAINYLEPNLARYVRHTLDHPYHVSLMQYKARHHLSYLQILPTRCTAMEELALADFQLNKLLHQMEMQEIKRWWMDLGLAQEIPVARDQVQKWWDLAVADSLPRCMRSCYRALYTVTNNIGHIVEREHGVNPINHLKKAWAMLFDGFMTETKWLSAGQSPASEDYLRNGVVTSGLPLVFVHLLCMLGQDLGKDATEFVDHIPSVISCPAKILRLWDDLGSAKDEAQEGLDGSYKEIYLKENPGLSASEAEEHVRGLILGEWEQLNCECFSSLKRSGFSNGFTQAALNIARMVGVMYGYDGEQRLPVLDDYIRNLLF</sequence>
<evidence type="ECO:0000313" key="12">
    <source>
        <dbReference type="EnsemblPlants" id="LPERR02G01430.1"/>
    </source>
</evidence>
<comment type="cofactor">
    <cofactor evidence="1">
        <name>Mg(2+)</name>
        <dbReference type="ChEBI" id="CHEBI:18420"/>
    </cofactor>
</comment>
<dbReference type="Gene3D" id="1.50.10.130">
    <property type="entry name" value="Terpene synthase, N-terminal domain"/>
    <property type="match status" value="1"/>
</dbReference>
<dbReference type="InterPro" id="IPR036965">
    <property type="entry name" value="Terpene_synth_N_sf"/>
</dbReference>
<dbReference type="FunFam" id="1.50.10.130:FF:000005">
    <property type="entry name" value="S-(+)-linalool synthase, chloroplastic"/>
    <property type="match status" value="1"/>
</dbReference>
<dbReference type="Pfam" id="PF01397">
    <property type="entry name" value="Terpene_synth"/>
    <property type="match status" value="1"/>
</dbReference>
<keyword evidence="4" id="KW-0150">Chloroplast</keyword>
<dbReference type="Pfam" id="PF03936">
    <property type="entry name" value="Terpene_synth_C"/>
    <property type="match status" value="1"/>
</dbReference>
<dbReference type="GO" id="GO:0009507">
    <property type="term" value="C:chloroplast"/>
    <property type="evidence" value="ECO:0007669"/>
    <property type="project" value="UniProtKB-SubCell"/>
</dbReference>
<dbReference type="Proteomes" id="UP000032180">
    <property type="component" value="Chromosome 2"/>
</dbReference>
<dbReference type="AlphaFoldDB" id="A0A0D9VBH9"/>
<reference evidence="13" key="2">
    <citation type="submission" date="2013-12" db="EMBL/GenBank/DDBJ databases">
        <authorList>
            <person name="Yu Y."/>
            <person name="Lee S."/>
            <person name="de Baynast K."/>
            <person name="Wissotski M."/>
            <person name="Liu L."/>
            <person name="Talag J."/>
            <person name="Goicoechea J."/>
            <person name="Angelova A."/>
            <person name="Jetty R."/>
            <person name="Kudrna D."/>
            <person name="Golser W."/>
            <person name="Rivera L."/>
            <person name="Zhang J."/>
            <person name="Wing R."/>
        </authorList>
    </citation>
    <scope>NUCLEOTIDE SEQUENCE</scope>
</reference>
<reference evidence="12" key="3">
    <citation type="submission" date="2015-04" db="UniProtKB">
        <authorList>
            <consortium name="EnsemblPlants"/>
        </authorList>
    </citation>
    <scope>IDENTIFICATION</scope>
</reference>
<reference evidence="12 13" key="1">
    <citation type="submission" date="2012-08" db="EMBL/GenBank/DDBJ databases">
        <title>Oryza genome evolution.</title>
        <authorList>
            <person name="Wing R.A."/>
        </authorList>
    </citation>
    <scope>NUCLEOTIDE SEQUENCE</scope>
</reference>
<dbReference type="Gene3D" id="1.10.600.10">
    <property type="entry name" value="Farnesyl Diphosphate Synthase"/>
    <property type="match status" value="2"/>
</dbReference>
<dbReference type="EnsemblPlants" id="LPERR02G01430.1">
    <property type="protein sequence ID" value="LPERR02G01430.1"/>
    <property type="gene ID" value="LPERR02G01430"/>
</dbReference>
<dbReference type="STRING" id="77586.A0A0D9VBH9"/>
<name>A0A0D9VBH9_9ORYZ</name>
<dbReference type="PANTHER" id="PTHR31225:SF0">
    <property type="entry name" value="S-(+)-LINALOOL SYNTHASE, CHLOROPLASTIC"/>
    <property type="match status" value="1"/>
</dbReference>
<dbReference type="SUPFAM" id="SSF48239">
    <property type="entry name" value="Terpenoid cyclases/Protein prenyltransferases"/>
    <property type="match status" value="1"/>
</dbReference>
<dbReference type="InterPro" id="IPR001906">
    <property type="entry name" value="Terpene_synth_N"/>
</dbReference>
<keyword evidence="5" id="KW-0934">Plastid</keyword>
<evidence type="ECO:0000313" key="13">
    <source>
        <dbReference type="Proteomes" id="UP000032180"/>
    </source>
</evidence>
<dbReference type="GO" id="GO:0000287">
    <property type="term" value="F:magnesium ion binding"/>
    <property type="evidence" value="ECO:0007669"/>
    <property type="project" value="InterPro"/>
</dbReference>
<organism evidence="12 13">
    <name type="scientific">Leersia perrieri</name>
    <dbReference type="NCBI Taxonomy" id="77586"/>
    <lineage>
        <taxon>Eukaryota</taxon>
        <taxon>Viridiplantae</taxon>
        <taxon>Streptophyta</taxon>
        <taxon>Embryophyta</taxon>
        <taxon>Tracheophyta</taxon>
        <taxon>Spermatophyta</taxon>
        <taxon>Magnoliopsida</taxon>
        <taxon>Liliopsida</taxon>
        <taxon>Poales</taxon>
        <taxon>Poaceae</taxon>
        <taxon>BOP clade</taxon>
        <taxon>Oryzoideae</taxon>
        <taxon>Oryzeae</taxon>
        <taxon>Oryzinae</taxon>
        <taxon>Leersia</taxon>
    </lineage>
</organism>
<keyword evidence="6" id="KW-0479">Metal-binding</keyword>
<dbReference type="SUPFAM" id="SSF48576">
    <property type="entry name" value="Terpenoid synthases"/>
    <property type="match status" value="1"/>
</dbReference>
<dbReference type="PANTHER" id="PTHR31225">
    <property type="entry name" value="OS04G0344100 PROTEIN-RELATED"/>
    <property type="match status" value="1"/>
</dbReference>
<evidence type="ECO:0000256" key="1">
    <source>
        <dbReference type="ARBA" id="ARBA00001946"/>
    </source>
</evidence>
<evidence type="ECO:0008006" key="14">
    <source>
        <dbReference type="Google" id="ProtNLM"/>
    </source>
</evidence>
<dbReference type="Gramene" id="LPERR02G01430.1">
    <property type="protein sequence ID" value="LPERR02G01430.1"/>
    <property type="gene ID" value="LPERR02G01430"/>
</dbReference>
<dbReference type="HOGENOM" id="CLU_003125_7_1_1"/>
<dbReference type="InterPro" id="IPR008949">
    <property type="entry name" value="Isoprenoid_synthase_dom_sf"/>
</dbReference>
<evidence type="ECO:0000256" key="7">
    <source>
        <dbReference type="ARBA" id="ARBA00022842"/>
    </source>
</evidence>
<comment type="subcellular location">
    <subcellularLocation>
        <location evidence="2">Plastid</location>
        <location evidence="2">Chloroplast</location>
    </subcellularLocation>
</comment>
<feature type="domain" description="Terpene synthase metal-binding" evidence="11">
    <location>
        <begin position="303"/>
        <end position="475"/>
    </location>
</feature>
<evidence type="ECO:0000256" key="4">
    <source>
        <dbReference type="ARBA" id="ARBA00022528"/>
    </source>
</evidence>
<evidence type="ECO:0000256" key="3">
    <source>
        <dbReference type="ARBA" id="ARBA00004721"/>
    </source>
</evidence>
<dbReference type="InterPro" id="IPR008930">
    <property type="entry name" value="Terpenoid_cyclase/PrenylTrfase"/>
</dbReference>
<evidence type="ECO:0000256" key="6">
    <source>
        <dbReference type="ARBA" id="ARBA00022723"/>
    </source>
</evidence>
<accession>A0A0D9VBH9</accession>
<keyword evidence="7" id="KW-0460">Magnesium</keyword>
<evidence type="ECO:0000259" key="11">
    <source>
        <dbReference type="Pfam" id="PF03936"/>
    </source>
</evidence>
<comment type="pathway">
    <text evidence="3">Secondary metabolite biosynthesis; terpenoid biosynthesis.</text>
</comment>
<dbReference type="InterPro" id="IPR050148">
    <property type="entry name" value="Terpene_synthase-like"/>
</dbReference>
<evidence type="ECO:0000256" key="5">
    <source>
        <dbReference type="ARBA" id="ARBA00022640"/>
    </source>
</evidence>
<proteinExistence type="predicted"/>
<protein>
    <recommendedName>
        <fullName evidence="14">Terpene synthase N-terminal domain-containing protein</fullName>
    </recommendedName>
</protein>
<keyword evidence="8" id="KW-0809">Transit peptide</keyword>
<dbReference type="GO" id="GO:0006950">
    <property type="term" value="P:response to stress"/>
    <property type="evidence" value="ECO:0007669"/>
    <property type="project" value="UniProtKB-ARBA"/>
</dbReference>
<evidence type="ECO:0000256" key="8">
    <source>
        <dbReference type="ARBA" id="ARBA00022946"/>
    </source>
</evidence>
<dbReference type="eggNOG" id="ENOG502QTGK">
    <property type="taxonomic scope" value="Eukaryota"/>
</dbReference>
<evidence type="ECO:0000259" key="10">
    <source>
        <dbReference type="Pfam" id="PF01397"/>
    </source>
</evidence>
<dbReference type="InterPro" id="IPR005630">
    <property type="entry name" value="Terpene_synthase_metal-bd"/>
</dbReference>
<keyword evidence="13" id="KW-1185">Reference proteome</keyword>
<keyword evidence="9" id="KW-0456">Lyase</keyword>
<feature type="domain" description="Terpene synthase N-terminal" evidence="10">
    <location>
        <begin position="57"/>
        <end position="231"/>
    </location>
</feature>
<evidence type="ECO:0000256" key="2">
    <source>
        <dbReference type="ARBA" id="ARBA00004229"/>
    </source>
</evidence>
<dbReference type="GO" id="GO:0010333">
    <property type="term" value="F:terpene synthase activity"/>
    <property type="evidence" value="ECO:0007669"/>
    <property type="project" value="InterPro"/>
</dbReference>
<evidence type="ECO:0000256" key="9">
    <source>
        <dbReference type="ARBA" id="ARBA00023239"/>
    </source>
</evidence>